<evidence type="ECO:0000313" key="2">
    <source>
        <dbReference type="Proteomes" id="UP000661163"/>
    </source>
</evidence>
<organism evidence="1 2">
    <name type="scientific">Rhizobium ruizarguesonis</name>
    <dbReference type="NCBI Taxonomy" id="2081791"/>
    <lineage>
        <taxon>Bacteria</taxon>
        <taxon>Pseudomonadati</taxon>
        <taxon>Pseudomonadota</taxon>
        <taxon>Alphaproteobacteria</taxon>
        <taxon>Hyphomicrobiales</taxon>
        <taxon>Rhizobiaceae</taxon>
        <taxon>Rhizobium/Agrobacterium group</taxon>
        <taxon>Rhizobium</taxon>
    </lineage>
</organism>
<dbReference type="AlphaFoldDB" id="A0AAE4YRJ4"/>
<reference evidence="1 2" key="1">
    <citation type="submission" date="2019-12" db="EMBL/GenBank/DDBJ databases">
        <title>Rhizobium genotypes associated with high levels of biological nitrogen fixation by grain legumes in a temperate-maritime cropping system.</title>
        <authorList>
            <person name="Maluk M."/>
            <person name="Francesc Ferrando Molina F."/>
            <person name="Lopez Del Egido L."/>
            <person name="Lafos M."/>
            <person name="Langarica-Fuentes A."/>
            <person name="Gebre Yohannes G."/>
            <person name="Young M.W."/>
            <person name="Martin P."/>
            <person name="Gantlett R."/>
            <person name="Kenicer G."/>
            <person name="Hawes C."/>
            <person name="Begg G.S."/>
            <person name="Quilliam R.S."/>
            <person name="Squire G.R."/>
            <person name="Poole P.S."/>
            <person name="Young P.W."/>
            <person name="Iannetta P.M."/>
            <person name="James E.K."/>
        </authorList>
    </citation>
    <scope>NUCLEOTIDE SEQUENCE [LARGE SCALE GENOMIC DNA]</scope>
    <source>
        <strain evidence="1 2">JHI985</strain>
    </source>
</reference>
<dbReference type="RefSeq" id="WP_155249522.1">
    <property type="nucleotide sequence ID" value="NZ_JAXGFY010000001.1"/>
</dbReference>
<name>A0AAE4YRJ4_9HYPH</name>
<comment type="caution">
    <text evidence="1">The sequence shown here is derived from an EMBL/GenBank/DDBJ whole genome shotgun (WGS) entry which is preliminary data.</text>
</comment>
<proteinExistence type="predicted"/>
<gene>
    <name evidence="1" type="ORF">GR217_19445</name>
</gene>
<evidence type="ECO:0000313" key="1">
    <source>
        <dbReference type="EMBL" id="NEI49870.1"/>
    </source>
</evidence>
<dbReference type="Proteomes" id="UP000661163">
    <property type="component" value="Unassembled WGS sequence"/>
</dbReference>
<dbReference type="EMBL" id="WUFC01000016">
    <property type="protein sequence ID" value="NEI49870.1"/>
    <property type="molecule type" value="Genomic_DNA"/>
</dbReference>
<sequence>MARNLWHCPDYGAAPIEIFAKTLRKRYRKQLDIGAAKLEAALVERLLRLARIGRR</sequence>
<protein>
    <submittedName>
        <fullName evidence="1">Uncharacterized protein</fullName>
    </submittedName>
</protein>
<accession>A0AAE4YRJ4</accession>